<dbReference type="SMART" id="SM00415">
    <property type="entry name" value="HSF"/>
    <property type="match status" value="1"/>
</dbReference>
<dbReference type="GO" id="GO:0003700">
    <property type="term" value="F:DNA-binding transcription factor activity"/>
    <property type="evidence" value="ECO:0007669"/>
    <property type="project" value="InterPro"/>
</dbReference>
<accession>A0A9K3M353</accession>
<dbReference type="AlphaFoldDB" id="A0A9K3M353"/>
<evidence type="ECO:0000256" key="1">
    <source>
        <dbReference type="ARBA" id="ARBA00023125"/>
    </source>
</evidence>
<comment type="similarity">
    <text evidence="2">Belongs to the HSF family.</text>
</comment>
<name>A0A9K3M353_9STRA</name>
<comment type="caution">
    <text evidence="4">The sequence shown here is derived from an EMBL/GenBank/DDBJ whole genome shotgun (WGS) entry which is preliminary data.</text>
</comment>
<dbReference type="OrthoDB" id="44005at2759"/>
<evidence type="ECO:0000313" key="4">
    <source>
        <dbReference type="EMBL" id="KAG7371191.1"/>
    </source>
</evidence>
<organism evidence="4 5">
    <name type="scientific">Nitzschia inconspicua</name>
    <dbReference type="NCBI Taxonomy" id="303405"/>
    <lineage>
        <taxon>Eukaryota</taxon>
        <taxon>Sar</taxon>
        <taxon>Stramenopiles</taxon>
        <taxon>Ochrophyta</taxon>
        <taxon>Bacillariophyta</taxon>
        <taxon>Bacillariophyceae</taxon>
        <taxon>Bacillariophycidae</taxon>
        <taxon>Bacillariales</taxon>
        <taxon>Bacillariaceae</taxon>
        <taxon>Nitzschia</taxon>
    </lineage>
</organism>
<keyword evidence="5" id="KW-1185">Reference proteome</keyword>
<reference evidence="4" key="2">
    <citation type="submission" date="2021-04" db="EMBL/GenBank/DDBJ databases">
        <authorList>
            <person name="Podell S."/>
        </authorList>
    </citation>
    <scope>NUCLEOTIDE SEQUENCE</scope>
    <source>
        <strain evidence="4">Hildebrandi</strain>
    </source>
</reference>
<evidence type="ECO:0000313" key="5">
    <source>
        <dbReference type="Proteomes" id="UP000693970"/>
    </source>
</evidence>
<dbReference type="FunFam" id="1.10.10.10:FF:000479">
    <property type="entry name" value="Predicted protein"/>
    <property type="match status" value="1"/>
</dbReference>
<keyword evidence="1 4" id="KW-0238">DNA-binding</keyword>
<dbReference type="InterPro" id="IPR000232">
    <property type="entry name" value="HSF_DNA-bd"/>
</dbReference>
<proteinExistence type="inferred from homology"/>
<protein>
    <submittedName>
        <fullName evidence="4">HSF-type DNA-binding protein</fullName>
    </submittedName>
</protein>
<evidence type="ECO:0000259" key="3">
    <source>
        <dbReference type="SMART" id="SM00415"/>
    </source>
</evidence>
<dbReference type="GO" id="GO:0043565">
    <property type="term" value="F:sequence-specific DNA binding"/>
    <property type="evidence" value="ECO:0007669"/>
    <property type="project" value="InterPro"/>
</dbReference>
<dbReference type="EMBL" id="JAGRRH010000004">
    <property type="protein sequence ID" value="KAG7371191.1"/>
    <property type="molecule type" value="Genomic_DNA"/>
</dbReference>
<sequence length="314" mass="35356">MGNVDLLDLMSSRIHLSSSADASLPISKPLSYPFSSTSSVDASQTTNFRISKIAMMDGRTQALSQQQHNQQTAVSPITVSHWRPSSSKDIVTTTTNPKTATSKFDFPFRLHEMLDHVSHNPRSDEDLNHISWMPDGRSFKILDTTKFAARTLPKFFPKIQYKSFIRQLNIYGFNRVKNRSSPKYGEYSHEHFKRGVPDLCKYMTRQKIKGTGTPRSTTKKRELLSWDPHGKNAVSTPSNAVVKPLEKPHSIRAPNLVQPPDAFIPPIEPSAPTLPVSSGKGERPFTFIPDEFFHHGFFSPHNIFGDESLEPLPL</sequence>
<dbReference type="Proteomes" id="UP000693970">
    <property type="component" value="Unassembled WGS sequence"/>
</dbReference>
<dbReference type="PANTHER" id="PTHR10015">
    <property type="entry name" value="HEAT SHOCK TRANSCRIPTION FACTOR"/>
    <property type="match status" value="1"/>
</dbReference>
<feature type="domain" description="HSF-type DNA-binding" evidence="3">
    <location>
        <begin position="102"/>
        <end position="206"/>
    </location>
</feature>
<evidence type="ECO:0000256" key="2">
    <source>
        <dbReference type="RuleBase" id="RU004020"/>
    </source>
</evidence>
<gene>
    <name evidence="4" type="ORF">IV203_019761</name>
</gene>
<dbReference type="Pfam" id="PF00447">
    <property type="entry name" value="HSF_DNA-bind"/>
    <property type="match status" value="1"/>
</dbReference>
<dbReference type="PANTHER" id="PTHR10015:SF206">
    <property type="entry name" value="HSF-TYPE DNA-BINDING DOMAIN-CONTAINING PROTEIN"/>
    <property type="match status" value="1"/>
</dbReference>
<reference evidence="4" key="1">
    <citation type="journal article" date="2021" name="Sci. Rep.">
        <title>Diploid genomic architecture of Nitzschia inconspicua, an elite biomass production diatom.</title>
        <authorList>
            <person name="Oliver A."/>
            <person name="Podell S."/>
            <person name="Pinowska A."/>
            <person name="Traller J.C."/>
            <person name="Smith S.R."/>
            <person name="McClure R."/>
            <person name="Beliaev A."/>
            <person name="Bohutskyi P."/>
            <person name="Hill E.A."/>
            <person name="Rabines A."/>
            <person name="Zheng H."/>
            <person name="Allen L.Z."/>
            <person name="Kuo A."/>
            <person name="Grigoriev I.V."/>
            <person name="Allen A.E."/>
            <person name="Hazlebeck D."/>
            <person name="Allen E.E."/>
        </authorList>
    </citation>
    <scope>NUCLEOTIDE SEQUENCE</scope>
    <source>
        <strain evidence="4">Hildebrandi</strain>
    </source>
</reference>